<comment type="subcellular location">
    <subcellularLocation>
        <location evidence="1 10">Golgi apparatus membrane</location>
        <topology evidence="1 10">Single-pass type II membrane protein</topology>
    </subcellularLocation>
</comment>
<sequence>MACFGCPQLLAVVVVASAAALGHCLSCRSSRDGMTLPQPTGNPKIEREQKSRSRMRSLPPIERFRHDWGAMNTRQTDYIQERDLKVGGVRIQLVVGVFSMAGSEEKPYRDVMRQTWMMQPSVCSLASGQSGHCSVYVTFVVGNDGEQDETEEGVTILPIKENMDEGKTRVWFGHAASAWPWGTHVVKLDADAFPYLSYVLGTIARMTSGLPCKNVYGGDIMTWSGPVYLPPRGCGLPIGSDFTKYHLPDPNCFAYAQGAMYFMTRELALNASKAGEYWDLDTKAHCYPEDVTTGRGVKHYADDHGVCVSTVHWDPRQARWHQRAPVRPWRGCPK</sequence>
<evidence type="ECO:0000256" key="11">
    <source>
        <dbReference type="SAM" id="MobiDB-lite"/>
    </source>
</evidence>
<keyword evidence="12" id="KW-0732">Signal</keyword>
<proteinExistence type="inferred from homology"/>
<comment type="similarity">
    <text evidence="2 10">Belongs to the glycosyltransferase 31 family.</text>
</comment>
<keyword evidence="9" id="KW-0472">Membrane</keyword>
<feature type="region of interest" description="Disordered" evidence="11">
    <location>
        <begin position="32"/>
        <end position="55"/>
    </location>
</feature>
<evidence type="ECO:0000256" key="3">
    <source>
        <dbReference type="ARBA" id="ARBA00022676"/>
    </source>
</evidence>
<evidence type="ECO:0000256" key="7">
    <source>
        <dbReference type="ARBA" id="ARBA00022989"/>
    </source>
</evidence>
<dbReference type="EMBL" id="HBGE01037233">
    <property type="protein sequence ID" value="CAD9131737.1"/>
    <property type="molecule type" value="Transcribed_RNA"/>
</dbReference>
<feature type="chain" id="PRO_5030924947" description="Hexosyltransferase" evidence="12">
    <location>
        <begin position="25"/>
        <end position="334"/>
    </location>
</feature>
<evidence type="ECO:0000256" key="10">
    <source>
        <dbReference type="RuleBase" id="RU363063"/>
    </source>
</evidence>
<gene>
    <name evidence="13" type="ORF">ACAT0790_LOCUS22470</name>
</gene>
<evidence type="ECO:0000256" key="2">
    <source>
        <dbReference type="ARBA" id="ARBA00008661"/>
    </source>
</evidence>
<dbReference type="GO" id="GO:0000139">
    <property type="term" value="C:Golgi membrane"/>
    <property type="evidence" value="ECO:0007669"/>
    <property type="project" value="UniProtKB-SubCell"/>
</dbReference>
<keyword evidence="7" id="KW-1133">Transmembrane helix</keyword>
<keyword evidence="3 10" id="KW-0328">Glycosyltransferase</keyword>
<dbReference type="Pfam" id="PF01762">
    <property type="entry name" value="Galactosyl_T"/>
    <property type="match status" value="1"/>
</dbReference>
<accession>A0A7S1QBZ4</accession>
<keyword evidence="8 10" id="KW-0333">Golgi apparatus</keyword>
<keyword evidence="4" id="KW-0808">Transferase</keyword>
<keyword evidence="5" id="KW-0812">Transmembrane</keyword>
<dbReference type="InterPro" id="IPR002659">
    <property type="entry name" value="Glyco_trans_31"/>
</dbReference>
<dbReference type="PANTHER" id="PTHR11214:SF74">
    <property type="entry name" value="HYDROXYPROLINE O-GALACTOSYLTRANSFERASE HPGT1"/>
    <property type="match status" value="1"/>
</dbReference>
<keyword evidence="6" id="KW-0735">Signal-anchor</keyword>
<name>A0A7S1QBZ4_ALECA</name>
<dbReference type="EC" id="2.4.1.-" evidence="10"/>
<organism evidence="13">
    <name type="scientific">Alexandrium catenella</name>
    <name type="common">Red tide dinoflagellate</name>
    <name type="synonym">Gonyaulax catenella</name>
    <dbReference type="NCBI Taxonomy" id="2925"/>
    <lineage>
        <taxon>Eukaryota</taxon>
        <taxon>Sar</taxon>
        <taxon>Alveolata</taxon>
        <taxon>Dinophyceae</taxon>
        <taxon>Gonyaulacales</taxon>
        <taxon>Pyrocystaceae</taxon>
        <taxon>Alexandrium</taxon>
    </lineage>
</organism>
<evidence type="ECO:0000313" key="13">
    <source>
        <dbReference type="EMBL" id="CAD9131737.1"/>
    </source>
</evidence>
<feature type="signal peptide" evidence="12">
    <location>
        <begin position="1"/>
        <end position="24"/>
    </location>
</feature>
<evidence type="ECO:0000256" key="4">
    <source>
        <dbReference type="ARBA" id="ARBA00022679"/>
    </source>
</evidence>
<evidence type="ECO:0000256" key="5">
    <source>
        <dbReference type="ARBA" id="ARBA00022692"/>
    </source>
</evidence>
<evidence type="ECO:0000256" key="9">
    <source>
        <dbReference type="ARBA" id="ARBA00023136"/>
    </source>
</evidence>
<protein>
    <recommendedName>
        <fullName evidence="10">Hexosyltransferase</fullName>
        <ecNumber evidence="10">2.4.1.-</ecNumber>
    </recommendedName>
</protein>
<evidence type="ECO:0000256" key="12">
    <source>
        <dbReference type="SAM" id="SignalP"/>
    </source>
</evidence>
<evidence type="ECO:0000256" key="8">
    <source>
        <dbReference type="ARBA" id="ARBA00023034"/>
    </source>
</evidence>
<reference evidence="13" key="1">
    <citation type="submission" date="2021-01" db="EMBL/GenBank/DDBJ databases">
        <authorList>
            <person name="Corre E."/>
            <person name="Pelletier E."/>
            <person name="Niang G."/>
            <person name="Scheremetjew M."/>
            <person name="Finn R."/>
            <person name="Kale V."/>
            <person name="Holt S."/>
            <person name="Cochrane G."/>
            <person name="Meng A."/>
            <person name="Brown T."/>
            <person name="Cohen L."/>
        </authorList>
    </citation>
    <scope>NUCLEOTIDE SEQUENCE</scope>
    <source>
        <strain evidence="13">OF101</strain>
    </source>
</reference>
<dbReference type="GO" id="GO:0008378">
    <property type="term" value="F:galactosyltransferase activity"/>
    <property type="evidence" value="ECO:0007669"/>
    <property type="project" value="TreeGrafter"/>
</dbReference>
<dbReference type="PANTHER" id="PTHR11214">
    <property type="entry name" value="BETA-1,3-N-ACETYLGLUCOSAMINYLTRANSFERASE"/>
    <property type="match status" value="1"/>
</dbReference>
<dbReference type="AlphaFoldDB" id="A0A7S1QBZ4"/>
<evidence type="ECO:0000256" key="1">
    <source>
        <dbReference type="ARBA" id="ARBA00004323"/>
    </source>
</evidence>
<evidence type="ECO:0000256" key="6">
    <source>
        <dbReference type="ARBA" id="ARBA00022968"/>
    </source>
</evidence>